<evidence type="ECO:0000256" key="1">
    <source>
        <dbReference type="ARBA" id="ARBA00001913"/>
    </source>
</evidence>
<reference evidence="15" key="1">
    <citation type="submission" date="2023-06" db="EMBL/GenBank/DDBJ databases">
        <title>Conoideocrella luteorostrata (Hypocreales: Clavicipitaceae), a potential biocontrol fungus for elongate hemlock scale in United States Christmas tree production areas.</title>
        <authorList>
            <person name="Barrett H."/>
            <person name="Lovett B."/>
            <person name="Macias A.M."/>
            <person name="Stajich J.E."/>
            <person name="Kasson M.T."/>
        </authorList>
    </citation>
    <scope>NUCLEOTIDE SEQUENCE</scope>
    <source>
        <strain evidence="15">ARSEF 14590</strain>
    </source>
</reference>
<evidence type="ECO:0000256" key="4">
    <source>
        <dbReference type="ARBA" id="ARBA00022729"/>
    </source>
</evidence>
<dbReference type="EC" id="3.2.1.-" evidence="13"/>
<feature type="chain" id="PRO_5042532699" description="alpha-1,2-Mannosidase" evidence="14">
    <location>
        <begin position="24"/>
        <end position="516"/>
    </location>
</feature>
<evidence type="ECO:0000313" key="15">
    <source>
        <dbReference type="EMBL" id="KAK2603449.1"/>
    </source>
</evidence>
<organism evidence="15 16">
    <name type="scientific">Conoideocrella luteorostrata</name>
    <dbReference type="NCBI Taxonomy" id="1105319"/>
    <lineage>
        <taxon>Eukaryota</taxon>
        <taxon>Fungi</taxon>
        <taxon>Dikarya</taxon>
        <taxon>Ascomycota</taxon>
        <taxon>Pezizomycotina</taxon>
        <taxon>Sordariomycetes</taxon>
        <taxon>Hypocreomycetidae</taxon>
        <taxon>Hypocreales</taxon>
        <taxon>Clavicipitaceae</taxon>
        <taxon>Conoideocrella</taxon>
    </lineage>
</organism>
<proteinExistence type="inferred from homology"/>
<feature type="active site" evidence="11">
    <location>
        <position position="269"/>
    </location>
</feature>
<dbReference type="InterPro" id="IPR050749">
    <property type="entry name" value="Glycosyl_Hydrolase_47"/>
</dbReference>
<feature type="active site" description="Proton donor" evidence="11">
    <location>
        <position position="122"/>
    </location>
</feature>
<dbReference type="InterPro" id="IPR001382">
    <property type="entry name" value="Glyco_hydro_47"/>
</dbReference>
<keyword evidence="12" id="KW-0479">Metal-binding</keyword>
<dbReference type="GO" id="GO:0005509">
    <property type="term" value="F:calcium ion binding"/>
    <property type="evidence" value="ECO:0007669"/>
    <property type="project" value="InterPro"/>
</dbReference>
<evidence type="ECO:0000256" key="6">
    <source>
        <dbReference type="ARBA" id="ARBA00023157"/>
    </source>
</evidence>
<evidence type="ECO:0000256" key="9">
    <source>
        <dbReference type="ARBA" id="ARBA00047669"/>
    </source>
</evidence>
<dbReference type="GO" id="GO:0005783">
    <property type="term" value="C:endoplasmic reticulum"/>
    <property type="evidence" value="ECO:0007669"/>
    <property type="project" value="TreeGrafter"/>
</dbReference>
<comment type="catalytic activity">
    <reaction evidence="10">
        <text>N(4)-(alpha-D-Man-(1-&gt;2)-alpha-D-Man-(1-&gt;2)-alpha-D-Man-(1-&gt;3)-[alpha-D-Man-(1-&gt;2)-alpha-D-Man-(1-&gt;3)-[alpha-D-Man-(1-&gt;2)-alpha-D-Man-(1-&gt;6)]-alpha-D-Man-(1-&gt;6)]-beta-D-Man-(1-&gt;4)-beta-D-GlcNAc-(1-&gt;4)-beta-D-GlcNAc)-L-asparaginyl-[protein] (N-glucan mannose isomer 9A1,2,3B1,2,3) + 4 H2O = N(4)-(alpha-D-Man-(1-&gt;3)-[alpha-D-Man-(1-&gt;3)-[alpha-D-Man-(1-&gt;6)]-alpha-D-Man-(1-&gt;6)]-beta-D-Man-(1-&gt;4)-beta-D-GlcNAc-(1-&gt;4)-beta-D-GlcNAc)-L-asparaginyl-[protein] (N-glucan mannose isomer 5A1,2) + 4 beta-D-mannose</text>
        <dbReference type="Rhea" id="RHEA:56008"/>
        <dbReference type="Rhea" id="RHEA-COMP:14356"/>
        <dbReference type="Rhea" id="RHEA-COMP:14367"/>
        <dbReference type="ChEBI" id="CHEBI:15377"/>
        <dbReference type="ChEBI" id="CHEBI:28563"/>
        <dbReference type="ChEBI" id="CHEBI:59087"/>
        <dbReference type="ChEBI" id="CHEBI:139493"/>
        <dbReference type="EC" id="3.2.1.113"/>
    </reaction>
</comment>
<evidence type="ECO:0000256" key="14">
    <source>
        <dbReference type="SAM" id="SignalP"/>
    </source>
</evidence>
<keyword evidence="16" id="KW-1185">Reference proteome</keyword>
<keyword evidence="5 13" id="KW-0378">Hydrolase</keyword>
<protein>
    <recommendedName>
        <fullName evidence="13">alpha-1,2-Mannosidase</fullName>
        <ecNumber evidence="13">3.2.1.-</ecNumber>
    </recommendedName>
</protein>
<keyword evidence="8 13" id="KW-0326">Glycosidase</keyword>
<evidence type="ECO:0000256" key="12">
    <source>
        <dbReference type="PIRSR" id="PIRSR601382-2"/>
    </source>
</evidence>
<dbReference type="Gene3D" id="1.50.10.10">
    <property type="match status" value="1"/>
</dbReference>
<feature type="binding site" evidence="12">
    <location>
        <position position="507"/>
    </location>
    <ligand>
        <name>Ca(2+)</name>
        <dbReference type="ChEBI" id="CHEBI:29108"/>
    </ligand>
</feature>
<comment type="similarity">
    <text evidence="3 13">Belongs to the glycosyl hydrolase 47 family.</text>
</comment>
<evidence type="ECO:0000313" key="16">
    <source>
        <dbReference type="Proteomes" id="UP001251528"/>
    </source>
</evidence>
<comment type="caution">
    <text evidence="15">The sequence shown here is derived from an EMBL/GenBank/DDBJ whole genome shotgun (WGS) entry which is preliminary data.</text>
</comment>
<dbReference type="Pfam" id="PF01532">
    <property type="entry name" value="Glyco_hydro_47"/>
    <property type="match status" value="1"/>
</dbReference>
<sequence>MPLKTGFAFASMLLGSGIGASAAASWKRTTPQADPAKAAEVLNAFGTAWEGYYKGAFPHDTLLPISGGFYDDRNAWGVTAIDALSTAIIMGQKGIVNQILEYASTIDFTTTKEPSSSISLFETNIRYLGGLIAGYDLLKGPANSLIDSSNSKYVDALLSQATSLADSLSIAFDTPTGIPDDTVFLNPTRRIGGSDSNGPAGFGTLVLEWTRLSDLTGNKTYAELAQKAQNYLVDPKGVPQAYPGLVGYNVDIANGEFKDNNGGWGAGLDSFYEYLIKMYLYDPKQFTHYKDRWVLAADSTMQYLASHPTSRKDLTFLAGHDGKKINPSSGHLASFAGGNFILAGVLLNEPKYTNFGISLANSYYETYSKTASHIGPEGFQWAAVDTDSAPPSQDAEFYKTSGFWATSKAYILRPETIESLYYAYRVTGDKKYQDMAWKAFTAIRDRCRAGSGFSGIRDVTQADGGGKDDFQQSFFFAETLKYSYLIFAQDAEYHFQGQGKNSFVFNTEAHPFRVRN</sequence>
<feature type="active site" description="Proton donor" evidence="11">
    <location>
        <position position="377"/>
    </location>
</feature>
<dbReference type="PANTHER" id="PTHR11742">
    <property type="entry name" value="MANNOSYL-OLIGOSACCHARIDE ALPHA-1,2-MANNOSIDASE-RELATED"/>
    <property type="match status" value="1"/>
</dbReference>
<evidence type="ECO:0000256" key="11">
    <source>
        <dbReference type="PIRSR" id="PIRSR601382-1"/>
    </source>
</evidence>
<dbReference type="PANTHER" id="PTHR11742:SF101">
    <property type="entry name" value="MANNOSYL-OLIGOSACCHARIDE ALPHA-1,2-MANNOSIDASE 1B"/>
    <property type="match status" value="1"/>
</dbReference>
<evidence type="ECO:0000256" key="13">
    <source>
        <dbReference type="RuleBase" id="RU361193"/>
    </source>
</evidence>
<dbReference type="SUPFAM" id="SSF48225">
    <property type="entry name" value="Seven-hairpin glycosidases"/>
    <property type="match status" value="1"/>
</dbReference>
<evidence type="ECO:0000256" key="8">
    <source>
        <dbReference type="ARBA" id="ARBA00023295"/>
    </source>
</evidence>
<name>A0AAJ0CRG9_9HYPO</name>
<dbReference type="GO" id="GO:0016020">
    <property type="term" value="C:membrane"/>
    <property type="evidence" value="ECO:0007669"/>
    <property type="project" value="InterPro"/>
</dbReference>
<evidence type="ECO:0000256" key="3">
    <source>
        <dbReference type="ARBA" id="ARBA00007658"/>
    </source>
</evidence>
<dbReference type="Proteomes" id="UP001251528">
    <property type="component" value="Unassembled WGS sequence"/>
</dbReference>
<keyword evidence="7" id="KW-0325">Glycoprotein</keyword>
<evidence type="ECO:0000256" key="10">
    <source>
        <dbReference type="ARBA" id="ARBA00048605"/>
    </source>
</evidence>
<comment type="catalytic activity">
    <reaction evidence="9">
        <text>N(4)-(alpha-D-Man-(1-&gt;2)-alpha-D-Man-(1-&gt;2)-alpha-D-Man-(1-&gt;3)-[alpha-D-Man-(1-&gt;3)-[alpha-D-Man-(1-&gt;2)-alpha-D-Man-(1-&gt;6)]-alpha-D-Man-(1-&gt;6)]-beta-D-Man-(1-&gt;4)-beta-D-GlcNAc-(1-&gt;4)-beta-D-GlcNAc)-L-asparaginyl-[protein] (N-glucan mannose isomer 8A1,2,3B1,3) + 3 H2O = N(4)-(alpha-D-Man-(1-&gt;3)-[alpha-D-Man-(1-&gt;3)-[alpha-D-Man-(1-&gt;6)]-alpha-D-Man-(1-&gt;6)]-beta-D-Man-(1-&gt;4)-beta-D-GlcNAc-(1-&gt;4)-beta-D-GlcNAc)-L-asparaginyl-[protein] (N-glucan mannose isomer 5A1,2) + 3 beta-D-mannose</text>
        <dbReference type="Rhea" id="RHEA:56028"/>
        <dbReference type="Rhea" id="RHEA-COMP:14358"/>
        <dbReference type="Rhea" id="RHEA-COMP:14367"/>
        <dbReference type="ChEBI" id="CHEBI:15377"/>
        <dbReference type="ChEBI" id="CHEBI:28563"/>
        <dbReference type="ChEBI" id="CHEBI:59087"/>
        <dbReference type="ChEBI" id="CHEBI:60628"/>
        <dbReference type="EC" id="3.2.1.113"/>
    </reaction>
</comment>
<evidence type="ECO:0000256" key="7">
    <source>
        <dbReference type="ARBA" id="ARBA00023180"/>
    </source>
</evidence>
<dbReference type="GO" id="GO:0036503">
    <property type="term" value="P:ERAD pathway"/>
    <property type="evidence" value="ECO:0007669"/>
    <property type="project" value="UniProtKB-ARBA"/>
</dbReference>
<accession>A0AAJ0CRG9</accession>
<feature type="signal peptide" evidence="14">
    <location>
        <begin position="1"/>
        <end position="23"/>
    </location>
</feature>
<dbReference type="AlphaFoldDB" id="A0AAJ0CRG9"/>
<comment type="pathway">
    <text evidence="2">Protein modification; protein glycosylation.</text>
</comment>
<comment type="cofactor">
    <cofactor evidence="1 12">
        <name>Ca(2+)</name>
        <dbReference type="ChEBI" id="CHEBI:29108"/>
    </cofactor>
</comment>
<dbReference type="InterPro" id="IPR012341">
    <property type="entry name" value="6hp_glycosidase-like_sf"/>
</dbReference>
<dbReference type="InterPro" id="IPR036026">
    <property type="entry name" value="Seven-hairpin_glycosidases"/>
</dbReference>
<dbReference type="GO" id="GO:0004571">
    <property type="term" value="F:mannosyl-oligosaccharide 1,2-alpha-mannosidase activity"/>
    <property type="evidence" value="ECO:0007669"/>
    <property type="project" value="UniProtKB-EC"/>
</dbReference>
<evidence type="ECO:0000256" key="5">
    <source>
        <dbReference type="ARBA" id="ARBA00022801"/>
    </source>
</evidence>
<keyword evidence="12" id="KW-0106">Calcium</keyword>
<evidence type="ECO:0000256" key="2">
    <source>
        <dbReference type="ARBA" id="ARBA00004922"/>
    </source>
</evidence>
<keyword evidence="6" id="KW-1015">Disulfide bond</keyword>
<dbReference type="GO" id="GO:0005975">
    <property type="term" value="P:carbohydrate metabolic process"/>
    <property type="evidence" value="ECO:0007669"/>
    <property type="project" value="InterPro"/>
</dbReference>
<keyword evidence="4 14" id="KW-0732">Signal</keyword>
<gene>
    <name evidence="15" type="primary">mns1B_2</name>
    <name evidence="15" type="ORF">QQS21_004401</name>
</gene>
<dbReference type="FunFam" id="1.50.10.10:FF:000047">
    <property type="entry name" value="Mannosyl-oligosaccharide alpha-1,2-mannosidase"/>
    <property type="match status" value="1"/>
</dbReference>
<feature type="active site" evidence="11">
    <location>
        <position position="415"/>
    </location>
</feature>
<dbReference type="EMBL" id="JASWJB010000064">
    <property type="protein sequence ID" value="KAK2603449.1"/>
    <property type="molecule type" value="Genomic_DNA"/>
</dbReference>
<dbReference type="PRINTS" id="PR00747">
    <property type="entry name" value="GLYHDRLASE47"/>
</dbReference>